<dbReference type="SUPFAM" id="SSF54236">
    <property type="entry name" value="Ubiquitin-like"/>
    <property type="match status" value="1"/>
</dbReference>
<feature type="compositionally biased region" description="Basic and acidic residues" evidence="1">
    <location>
        <begin position="100"/>
        <end position="118"/>
    </location>
</feature>
<feature type="domain" description="FERM" evidence="2">
    <location>
        <begin position="278"/>
        <end position="558"/>
    </location>
</feature>
<dbReference type="SMART" id="SM00295">
    <property type="entry name" value="B41"/>
    <property type="match status" value="1"/>
</dbReference>
<name>A0A0P7UGF3_SCLFO</name>
<dbReference type="Proteomes" id="UP000034805">
    <property type="component" value="Unassembled WGS sequence"/>
</dbReference>
<comment type="caution">
    <text evidence="3">The sequence shown here is derived from an EMBL/GenBank/DDBJ whole genome shotgun (WGS) entry which is preliminary data.</text>
</comment>
<feature type="region of interest" description="Disordered" evidence="1">
    <location>
        <begin position="807"/>
        <end position="827"/>
    </location>
</feature>
<evidence type="ECO:0000313" key="4">
    <source>
        <dbReference type="Proteomes" id="UP000034805"/>
    </source>
</evidence>
<dbReference type="InterPro" id="IPR019747">
    <property type="entry name" value="FERM_CS"/>
</dbReference>
<dbReference type="SMART" id="SM01196">
    <property type="entry name" value="FERM_C"/>
    <property type="match status" value="1"/>
</dbReference>
<dbReference type="InterPro" id="IPR051835">
    <property type="entry name" value="RAC1-GEF"/>
</dbReference>
<dbReference type="Pfam" id="PF09380">
    <property type="entry name" value="FERM_C"/>
    <property type="match status" value="1"/>
</dbReference>
<dbReference type="InterPro" id="IPR014352">
    <property type="entry name" value="FERM/acyl-CoA-bd_prot_sf"/>
</dbReference>
<dbReference type="EMBL" id="JARO02002197">
    <property type="protein sequence ID" value="KPP73304.1"/>
    <property type="molecule type" value="Genomic_DNA"/>
</dbReference>
<dbReference type="GO" id="GO:0005085">
    <property type="term" value="F:guanyl-nucleotide exchange factor activity"/>
    <property type="evidence" value="ECO:0007669"/>
    <property type="project" value="TreeGrafter"/>
</dbReference>
<dbReference type="InterPro" id="IPR014847">
    <property type="entry name" value="FA"/>
</dbReference>
<dbReference type="STRING" id="113540.ENSSFOP00015045122"/>
<dbReference type="PANTHER" id="PTHR45858:SF1">
    <property type="entry name" value="FERM DOMAIN-CONTAINING PROTEIN 7"/>
    <property type="match status" value="1"/>
</dbReference>
<feature type="region of interest" description="Disordered" evidence="1">
    <location>
        <begin position="85"/>
        <end position="221"/>
    </location>
</feature>
<dbReference type="SUPFAM" id="SSF50729">
    <property type="entry name" value="PH domain-like"/>
    <property type="match status" value="1"/>
</dbReference>
<dbReference type="InterPro" id="IPR029071">
    <property type="entry name" value="Ubiquitin-like_domsf"/>
</dbReference>
<dbReference type="InterPro" id="IPR018980">
    <property type="entry name" value="FERM_PH-like_C"/>
</dbReference>
<organism evidence="3 4">
    <name type="scientific">Scleropages formosus</name>
    <name type="common">Asian bonytongue</name>
    <name type="synonym">Osteoglossum formosum</name>
    <dbReference type="NCBI Taxonomy" id="113540"/>
    <lineage>
        <taxon>Eukaryota</taxon>
        <taxon>Metazoa</taxon>
        <taxon>Chordata</taxon>
        <taxon>Craniata</taxon>
        <taxon>Vertebrata</taxon>
        <taxon>Euteleostomi</taxon>
        <taxon>Actinopterygii</taxon>
        <taxon>Neopterygii</taxon>
        <taxon>Teleostei</taxon>
        <taxon>Osteoglossocephala</taxon>
        <taxon>Osteoglossomorpha</taxon>
        <taxon>Osteoglossiformes</taxon>
        <taxon>Osteoglossidae</taxon>
        <taxon>Scleropages</taxon>
    </lineage>
</organism>
<dbReference type="PROSITE" id="PS00660">
    <property type="entry name" value="FERM_1"/>
    <property type="match status" value="1"/>
</dbReference>
<dbReference type="FunFam" id="1.20.80.10:FF:000005">
    <property type="entry name" value="FERM, RhoGEF and pleckstrin domain-containing protein 1"/>
    <property type="match status" value="1"/>
</dbReference>
<dbReference type="AlphaFoldDB" id="A0A0P7UGF3"/>
<accession>A0A0P7UGF3</accession>
<dbReference type="CDD" id="cd14473">
    <property type="entry name" value="FERM_B-lobe"/>
    <property type="match status" value="1"/>
</dbReference>
<dbReference type="InterPro" id="IPR011993">
    <property type="entry name" value="PH-like_dom_sf"/>
</dbReference>
<dbReference type="SUPFAM" id="SSF47031">
    <property type="entry name" value="Second domain of FERM"/>
    <property type="match status" value="1"/>
</dbReference>
<sequence>MMLLGRVPPRMADSRGRFELLRTSEKLVSARKASKESSVRIRVLFLDDSEHTFEAEGTLCVLLSVPHDDARLSWTRRSAEHRKAGGLMGLGGGWGVGSEQRGEQSRRTQAQERQERLHGKGVGGFAASHKVPRCGRLAHFPALEKERKRRESSEETLRNGRAPESLFGDVAQQHRGSPGNALGPRRTRGSIWTPKHKEVNSGRPASHARPSRSRPFYPPGGRCPTLRRSRGFCSGTCAADVRVAAEEPRESLGNASPRRSRPNASRDTPVGHGDADSRHGHILKLPPLFIARLHPPRILGNDFYNKVCGHLKLLEKEYFGLEFRHRSGSYVWLELLKPLAKQVKNTKDVNFRFIVKFFPPDPSQLQKELTRYLFALQLKQDLCNGSLTCNDNSAALLVSHILQSELGDYDKEMDAQHLESNQYLPNQGYLQNKIMRFHKRHRGRTPEDSDTQLLEVARKLDMYGIRPHPASDGEGTRISLAVTHMGVLVFQGNTKINTFSWGKIRKLSFKRKHFLIKLYEQIEPSRKDTVELTMAGRDTCKAFWKMCVEHHAFFRLSEEPESRQKSLLCSKGSRFRYSGRTQKQLLDCVGRGEKKNLPFQRKYCKAYYDTRQCRSSPDLLTDVSKQAYEQNRAFPLPGCGQRCAERCTSLLALEGKRSQSAVEVLYAMELEPRRPGALDPNAYSHSRSSSFSGVEPAGLGRRSLGTLFRQWLPLAEVPGSRLLGNAQQLVLLYPGPHLQLHPVLPAIPLTAQAYVSGSASFSLESPLQLHRHAARWAHLRRKRQRYNGLGFVPGLCAAGVTIDSGDSGREEAGHFSDDSSYQAGLPKRSWSQSDVKFLHPRPTFGFSDSEPDVFYPYYCPALGKILHAAPLARMRISSGSLQLDEGDEDSLLATHSPVAAAATKP</sequence>
<feature type="region of interest" description="Disordered" evidence="1">
    <location>
        <begin position="246"/>
        <end position="279"/>
    </location>
</feature>
<feature type="compositionally biased region" description="Gly residues" evidence="1">
    <location>
        <begin position="86"/>
        <end position="96"/>
    </location>
</feature>
<dbReference type="InterPro" id="IPR000299">
    <property type="entry name" value="FERM_domain"/>
</dbReference>
<feature type="compositionally biased region" description="Low complexity" evidence="1">
    <location>
        <begin position="254"/>
        <end position="266"/>
    </location>
</feature>
<reference evidence="3 4" key="1">
    <citation type="submission" date="2015-08" db="EMBL/GenBank/DDBJ databases">
        <title>The genome of the Asian arowana (Scleropages formosus).</title>
        <authorList>
            <person name="Tan M.H."/>
            <person name="Gan H.M."/>
            <person name="Croft L.J."/>
            <person name="Austin C.M."/>
        </authorList>
    </citation>
    <scope>NUCLEOTIDE SEQUENCE [LARGE SCALE GENOMIC DNA]</scope>
    <source>
        <strain evidence="3">Aro1</strain>
    </source>
</reference>
<dbReference type="Gene3D" id="1.20.80.10">
    <property type="match status" value="1"/>
</dbReference>
<dbReference type="Pfam" id="PF00373">
    <property type="entry name" value="FERM_M"/>
    <property type="match status" value="1"/>
</dbReference>
<dbReference type="PROSITE" id="PS50057">
    <property type="entry name" value="FERM_3"/>
    <property type="match status" value="1"/>
</dbReference>
<feature type="compositionally biased region" description="Basic and acidic residues" evidence="1">
    <location>
        <begin position="807"/>
        <end position="817"/>
    </location>
</feature>
<dbReference type="InterPro" id="IPR019748">
    <property type="entry name" value="FERM_central"/>
</dbReference>
<dbReference type="InterPro" id="IPR035963">
    <property type="entry name" value="FERM_2"/>
</dbReference>
<dbReference type="PRINTS" id="PR00935">
    <property type="entry name" value="BAND41"/>
</dbReference>
<evidence type="ECO:0000313" key="3">
    <source>
        <dbReference type="EMBL" id="KPP73304.1"/>
    </source>
</evidence>
<gene>
    <name evidence="3" type="ORF">Z043_107621</name>
</gene>
<evidence type="ECO:0000259" key="2">
    <source>
        <dbReference type="PROSITE" id="PS50057"/>
    </source>
</evidence>
<dbReference type="InterPro" id="IPR018979">
    <property type="entry name" value="FERM_N"/>
</dbReference>
<feature type="compositionally biased region" description="Basic and acidic residues" evidence="1">
    <location>
        <begin position="142"/>
        <end position="158"/>
    </location>
</feature>
<proteinExistence type="predicted"/>
<evidence type="ECO:0000256" key="1">
    <source>
        <dbReference type="SAM" id="MobiDB-lite"/>
    </source>
</evidence>
<dbReference type="Pfam" id="PF09379">
    <property type="entry name" value="FERM_N"/>
    <property type="match status" value="1"/>
</dbReference>
<dbReference type="Gene3D" id="2.30.29.30">
    <property type="entry name" value="Pleckstrin-homology domain (PH domain)/Phosphotyrosine-binding domain (PTB)"/>
    <property type="match status" value="1"/>
</dbReference>
<dbReference type="InterPro" id="IPR041788">
    <property type="entry name" value="FARP1/FARP2/FRMD7_FERM_C"/>
</dbReference>
<protein>
    <recommendedName>
        <fullName evidence="2">FERM domain-containing protein</fullName>
    </recommendedName>
</protein>
<dbReference type="InterPro" id="IPR019749">
    <property type="entry name" value="Band_41_domain"/>
</dbReference>
<dbReference type="PANTHER" id="PTHR45858">
    <property type="entry name" value="FERM DOMAIN CONTAINING PROTEIN"/>
    <property type="match status" value="1"/>
</dbReference>
<dbReference type="SMART" id="SM01195">
    <property type="entry name" value="FA"/>
    <property type="match status" value="1"/>
</dbReference>
<dbReference type="CDD" id="cd13193">
    <property type="entry name" value="FERM_C_FARP1-like"/>
    <property type="match status" value="1"/>
</dbReference>
<dbReference type="FunFam" id="2.30.29.30:FF:000002">
    <property type="entry name" value="Band 4.1-like protein 5 isoform 1"/>
    <property type="match status" value="1"/>
</dbReference>
<dbReference type="Gene3D" id="3.10.20.90">
    <property type="entry name" value="Phosphatidylinositol 3-kinase Catalytic Subunit, Chain A, domain 1"/>
    <property type="match status" value="1"/>
</dbReference>
<dbReference type="Pfam" id="PF08736">
    <property type="entry name" value="FA"/>
    <property type="match status" value="1"/>
</dbReference>